<dbReference type="InterPro" id="IPR048367">
    <property type="entry name" value="TNP-like_RNaseH_C"/>
</dbReference>
<feature type="compositionally biased region" description="Low complexity" evidence="1">
    <location>
        <begin position="42"/>
        <end position="51"/>
    </location>
</feature>
<feature type="non-terminal residue" evidence="7">
    <location>
        <position position="780"/>
    </location>
</feature>
<feature type="domain" description="Transposable element P transposase-like RNase H" evidence="3">
    <location>
        <begin position="146"/>
        <end position="281"/>
    </location>
</feature>
<dbReference type="InterPro" id="IPR055035">
    <property type="entry name" value="THAP9_C"/>
</dbReference>
<dbReference type="Pfam" id="PF21787">
    <property type="entry name" value="TNP-like_RNaseH_N"/>
    <property type="match status" value="1"/>
</dbReference>
<evidence type="ECO:0000259" key="4">
    <source>
        <dbReference type="Pfam" id="PF21788"/>
    </source>
</evidence>
<dbReference type="Pfam" id="PF21789">
    <property type="entry name" value="TNP-like_RNaseH_C"/>
    <property type="match status" value="1"/>
</dbReference>
<dbReference type="Pfam" id="PF22824">
    <property type="entry name" value="THAP9_C"/>
    <property type="match status" value="1"/>
</dbReference>
<accession>A0A7K8ANH3</accession>
<dbReference type="InterPro" id="IPR048365">
    <property type="entry name" value="TNP-like_RNaseH_N"/>
</dbReference>
<dbReference type="Pfam" id="PF12017">
    <property type="entry name" value="Tnp_P_element"/>
    <property type="match status" value="1"/>
</dbReference>
<evidence type="ECO:0000259" key="6">
    <source>
        <dbReference type="Pfam" id="PF22824"/>
    </source>
</evidence>
<name>A0A7K8ANH3_9CORV</name>
<dbReference type="InterPro" id="IPR021896">
    <property type="entry name" value="THAP9-like_HTH"/>
</dbReference>
<comment type="caution">
    <text evidence="7">The sequence shown here is derived from an EMBL/GenBank/DDBJ whole genome shotgun (WGS) entry which is preliminary data.</text>
</comment>
<reference evidence="7 8" key="1">
    <citation type="submission" date="2019-09" db="EMBL/GenBank/DDBJ databases">
        <title>Bird 10,000 Genomes (B10K) Project - Family phase.</title>
        <authorList>
            <person name="Zhang G."/>
        </authorList>
    </citation>
    <scope>NUCLEOTIDE SEQUENCE [LARGE SCALE GENOMIC DNA]</scope>
    <source>
        <strain evidence="7">B10K-DU-029-38</strain>
        <tissue evidence="7">Muscle</tissue>
    </source>
</reference>
<evidence type="ECO:0000313" key="8">
    <source>
        <dbReference type="Proteomes" id="UP000517678"/>
    </source>
</evidence>
<keyword evidence="8" id="KW-1185">Reference proteome</keyword>
<feature type="domain" description="THAP9-like helix-turn-helix" evidence="2">
    <location>
        <begin position="67"/>
        <end position="139"/>
    </location>
</feature>
<feature type="domain" description="Transposable element P transposase-like GTP-binding insertion" evidence="4">
    <location>
        <begin position="310"/>
        <end position="425"/>
    </location>
</feature>
<organism evidence="7 8">
    <name type="scientific">Cnemophilus loriae</name>
    <name type="common">Loria's bird-of-paradise</name>
    <dbReference type="NCBI Taxonomy" id="254448"/>
    <lineage>
        <taxon>Eukaryota</taxon>
        <taxon>Metazoa</taxon>
        <taxon>Chordata</taxon>
        <taxon>Craniata</taxon>
        <taxon>Vertebrata</taxon>
        <taxon>Euteleostomi</taxon>
        <taxon>Archelosauria</taxon>
        <taxon>Archosauria</taxon>
        <taxon>Dinosauria</taxon>
        <taxon>Saurischia</taxon>
        <taxon>Theropoda</taxon>
        <taxon>Coelurosauria</taxon>
        <taxon>Aves</taxon>
        <taxon>Neognathae</taxon>
        <taxon>Neoaves</taxon>
        <taxon>Telluraves</taxon>
        <taxon>Australaves</taxon>
        <taxon>Passeriformes</taxon>
        <taxon>Corvoidea</taxon>
        <taxon>Corvidae</taxon>
        <taxon>Cnemophilus</taxon>
    </lineage>
</organism>
<feature type="region of interest" description="Disordered" evidence="1">
    <location>
        <begin position="1"/>
        <end position="57"/>
    </location>
</feature>
<feature type="domain" description="DNA transposase THAP9 C-terminal" evidence="6">
    <location>
        <begin position="595"/>
        <end position="757"/>
    </location>
</feature>
<dbReference type="AlphaFoldDB" id="A0A7K8ANH3"/>
<feature type="domain" description="Transposable element P transposase-like RNase H C-terminal" evidence="5">
    <location>
        <begin position="497"/>
        <end position="531"/>
    </location>
</feature>
<proteinExistence type="predicted"/>
<feature type="non-terminal residue" evidence="7">
    <location>
        <position position="1"/>
    </location>
</feature>
<gene>
    <name evidence="7" type="primary">Thap9</name>
    <name evidence="7" type="ORF">CNELOR_R09506</name>
</gene>
<evidence type="ECO:0000259" key="2">
    <source>
        <dbReference type="Pfam" id="PF12017"/>
    </source>
</evidence>
<dbReference type="PANTHER" id="PTHR47577">
    <property type="entry name" value="THAP DOMAIN-CONTAINING PROTEIN 6"/>
    <property type="match status" value="1"/>
</dbReference>
<dbReference type="Proteomes" id="UP000517678">
    <property type="component" value="Unassembled WGS sequence"/>
</dbReference>
<evidence type="ECO:0000259" key="3">
    <source>
        <dbReference type="Pfam" id="PF21787"/>
    </source>
</evidence>
<protein>
    <submittedName>
        <fullName evidence="7">THAP9 transposase</fullName>
    </submittedName>
</protein>
<evidence type="ECO:0000259" key="5">
    <source>
        <dbReference type="Pfam" id="PF21789"/>
    </source>
</evidence>
<evidence type="ECO:0000313" key="7">
    <source>
        <dbReference type="EMBL" id="NXB04257.1"/>
    </source>
</evidence>
<evidence type="ECO:0000256" key="1">
    <source>
        <dbReference type="SAM" id="MobiDB-lite"/>
    </source>
</evidence>
<dbReference type="PANTHER" id="PTHR47577:SF2">
    <property type="entry name" value="THAP DOMAIN CONTAINING 9"/>
    <property type="match status" value="1"/>
</dbReference>
<dbReference type="InterPro" id="IPR048366">
    <property type="entry name" value="TNP-like_GBD"/>
</dbReference>
<dbReference type="Pfam" id="PF21788">
    <property type="entry name" value="TNP-like_GBD"/>
    <property type="match status" value="1"/>
</dbReference>
<dbReference type="EMBL" id="VZTF01003561">
    <property type="protein sequence ID" value="NXB04257.1"/>
    <property type="molecule type" value="Genomic_DNA"/>
</dbReference>
<sequence>SEGDFERYGLRRKLRRGAVPSRFPPSGQRAAEPRPPPDAPRHQQQPPAAGRCGPAHRRRTVPSILRELAEKRQLPEEIVSLLQAQFPDLPREVHSWRQMADYSPEMRQFACLLHLYHIKAYDYLRKILPLPHPYSLTNWLSNNDTTAGFSSDIFLRLQEKVEGGDQAYRYCAVLVQDMSLQKQQEWDPQTKRLTGFVDLGAGTLDADEAPLASDVIILMAVGISSPWTAPLGYFFVNSTSGHFLAQLLRQASNKLNNIGIVVLAVTSGASARGAETARALGIRIDPKRIQCTFQHPPGSAHSIAYFFDVCHALQLIRNALQCFQKVEWLGDSMWWQHVVELAALREQRVLEPCSPESGRAGSKGRYHLKVNLATLLFSEGVAEALEHLQKLGLASFQNCSGTVKFVRLMSSLCDVFYGRGPYGKEPLLAGNYTKISNLFDEAKSFFVNLTDSVGRCIIKSRRRLGFLSFLLNAESFKWLSSNSTCLEGIPSHHLHTHAFSLDPLEQFLRTLQQASGSSGSPTCSVFQAAYRKLLASCSLAPGSPHSSGSASPWDISLSRRRDLTLGSIRAQYHPAPGRTLAPEYPYSAGLLLPSSALSNALTDLSLYAQSLTCTAGWVAEQLALDLQCEACLASLFEADESRLRCRSVLYIKKLGGVSLPSASVHHITSISEQVLNWYGKVGGANKNTKLWHLSLEQKVFQELLEENPLFPTLTNHLFEGELSINNHYTFLVKEITRCYLNIRTNPAQQLNLKYPCGRHGLKRLKGKHLFPSPLGSCQSS</sequence>